<dbReference type="InterPro" id="IPR007185">
    <property type="entry name" value="DNA_pol_a/d/e_bsu"/>
</dbReference>
<dbReference type="GO" id="GO:0043625">
    <property type="term" value="C:delta DNA polymerase complex"/>
    <property type="evidence" value="ECO:0007669"/>
    <property type="project" value="TreeGrafter"/>
</dbReference>
<protein>
    <recommendedName>
        <fullName evidence="3">DNA-directed DNA polymerase</fullName>
        <ecNumber evidence="3">2.7.7.7</ecNumber>
    </recommendedName>
</protein>
<dbReference type="EMBL" id="KQ965737">
    <property type="protein sequence ID" value="KXS19726.1"/>
    <property type="molecule type" value="Genomic_DNA"/>
</dbReference>
<evidence type="ECO:0000256" key="4">
    <source>
        <dbReference type="ARBA" id="ARBA00022679"/>
    </source>
</evidence>
<dbReference type="FunFam" id="2.40.50.430:FF:000002">
    <property type="entry name" value="DNA polymerase delta subunit"/>
    <property type="match status" value="1"/>
</dbReference>
<dbReference type="Gene3D" id="3.60.21.50">
    <property type="match status" value="1"/>
</dbReference>
<dbReference type="Proteomes" id="UP000070544">
    <property type="component" value="Unassembled WGS sequence"/>
</dbReference>
<proteinExistence type="inferred from homology"/>
<keyword evidence="4" id="KW-0808">Transferase</keyword>
<comment type="similarity">
    <text evidence="2">Belongs to the DNA polymerase delta/II small subunit family.</text>
</comment>
<evidence type="ECO:0000259" key="11">
    <source>
        <dbReference type="Pfam" id="PF04042"/>
    </source>
</evidence>
<evidence type="ECO:0000256" key="3">
    <source>
        <dbReference type="ARBA" id="ARBA00012417"/>
    </source>
</evidence>
<feature type="region of interest" description="Disordered" evidence="10">
    <location>
        <begin position="1"/>
        <end position="59"/>
    </location>
</feature>
<dbReference type="GO" id="GO:0006281">
    <property type="term" value="P:DNA repair"/>
    <property type="evidence" value="ECO:0007669"/>
    <property type="project" value="UniProtKB-ARBA"/>
</dbReference>
<comment type="catalytic activity">
    <reaction evidence="9">
        <text>DNA(n) + a 2'-deoxyribonucleoside 5'-triphosphate = DNA(n+1) + diphosphate</text>
        <dbReference type="Rhea" id="RHEA:22508"/>
        <dbReference type="Rhea" id="RHEA-COMP:17339"/>
        <dbReference type="Rhea" id="RHEA-COMP:17340"/>
        <dbReference type="ChEBI" id="CHEBI:33019"/>
        <dbReference type="ChEBI" id="CHEBI:61560"/>
        <dbReference type="ChEBI" id="CHEBI:173112"/>
        <dbReference type="EC" id="2.7.7.7"/>
    </reaction>
</comment>
<keyword evidence="5" id="KW-0548">Nucleotidyltransferase</keyword>
<keyword evidence="6" id="KW-0235">DNA replication</keyword>
<accession>A0A139ASK6</accession>
<dbReference type="GO" id="GO:0006273">
    <property type="term" value="P:lagging strand elongation"/>
    <property type="evidence" value="ECO:0007669"/>
    <property type="project" value="UniProtKB-ARBA"/>
</dbReference>
<dbReference type="EC" id="2.7.7.7" evidence="3"/>
<dbReference type="OrthoDB" id="3763at2759"/>
<keyword evidence="7" id="KW-0239">DNA-directed DNA polymerase</keyword>
<dbReference type="InterPro" id="IPR024826">
    <property type="entry name" value="DNA_pol_delta/II_ssu"/>
</dbReference>
<sequence length="574" mass="61831">MDSVMSDGVGDGQPQSSQQSQAQEPDFEVTPDPISSQFPLSFYGDGLKSGPKDTQEMEVDGNTHSFAGYTFSDYSLSEPPSKKHQREPVSRTAASLVAANERFMLNEKSFTQQYSGVYFARLAALRPRVIVEAEKRWGEGFKVGESVHPTPRHVPRILDIPRGSLCWVVGTVYVEMALKPNILDEVTAEHWIVAPPPLEKYSSESDKYTLEDEHGRIKLTGSLLKDVMLVTGVVVAVLGAETKSGDFEVWDVAYASCAPQEPHQTFLVPNAPNVPDPSERKFVALISGLNMGSDSASHLQTELMAEWLAGWCGSVNDQKAVGKIACVIVAGGMIARESPKEGGKDSVGKFKRTTTSPLAQSSPHPIQLLDTLLSPLASSSPLVLIPGPHDPTTHSLPQQPLLRGLLPNLSGWTGTSMATNPFECVVEDVRFLGHAGQPLHDLVFHTPTSSLLTLATHTLRWQHLAPTAPDTLWCYPFKGGDPFVIGGRRKGKTRAAEGATDDTDRGEGGVWCPHVLFSGGGKGTNVETTIYQDASSGARVRVVIVPEFSKTGVIALVDLATGDVSSIHFGLGGF</sequence>
<dbReference type="Pfam" id="PF04042">
    <property type="entry name" value="DNA_pol_E_B"/>
    <property type="match status" value="1"/>
</dbReference>
<dbReference type="Gene3D" id="2.40.50.430">
    <property type="match status" value="1"/>
</dbReference>
<evidence type="ECO:0000256" key="8">
    <source>
        <dbReference type="ARBA" id="ARBA00023242"/>
    </source>
</evidence>
<evidence type="ECO:0000313" key="13">
    <source>
        <dbReference type="EMBL" id="KXS19726.1"/>
    </source>
</evidence>
<dbReference type="PANTHER" id="PTHR10416:SF0">
    <property type="entry name" value="DNA POLYMERASE DELTA SUBUNIT 2"/>
    <property type="match status" value="1"/>
</dbReference>
<name>A0A139ASK6_GONPJ</name>
<evidence type="ECO:0000256" key="2">
    <source>
        <dbReference type="ARBA" id="ARBA00006035"/>
    </source>
</evidence>
<evidence type="ECO:0000256" key="7">
    <source>
        <dbReference type="ARBA" id="ARBA00022932"/>
    </source>
</evidence>
<evidence type="ECO:0000313" key="14">
    <source>
        <dbReference type="Proteomes" id="UP000070544"/>
    </source>
</evidence>
<feature type="domain" description="DNA polymerase alpha/delta/epsilon subunit B" evidence="11">
    <location>
        <begin position="283"/>
        <end position="485"/>
    </location>
</feature>
<organism evidence="13 14">
    <name type="scientific">Gonapodya prolifera (strain JEL478)</name>
    <name type="common">Monoblepharis prolifera</name>
    <dbReference type="NCBI Taxonomy" id="1344416"/>
    <lineage>
        <taxon>Eukaryota</taxon>
        <taxon>Fungi</taxon>
        <taxon>Fungi incertae sedis</taxon>
        <taxon>Chytridiomycota</taxon>
        <taxon>Chytridiomycota incertae sedis</taxon>
        <taxon>Monoblepharidomycetes</taxon>
        <taxon>Monoblepharidales</taxon>
        <taxon>Gonapodyaceae</taxon>
        <taxon>Gonapodya</taxon>
    </lineage>
</organism>
<dbReference type="OMA" id="HCILIGT"/>
<keyword evidence="8" id="KW-0539">Nucleus</keyword>
<dbReference type="STRING" id="1344416.A0A139ASK6"/>
<reference evidence="13 14" key="1">
    <citation type="journal article" date="2015" name="Genome Biol. Evol.">
        <title>Phylogenomic analyses indicate that early fungi evolved digesting cell walls of algal ancestors of land plants.</title>
        <authorList>
            <person name="Chang Y."/>
            <person name="Wang S."/>
            <person name="Sekimoto S."/>
            <person name="Aerts A.L."/>
            <person name="Choi C."/>
            <person name="Clum A."/>
            <person name="LaButti K.M."/>
            <person name="Lindquist E.A."/>
            <person name="Yee Ngan C."/>
            <person name="Ohm R.A."/>
            <person name="Salamov A.A."/>
            <person name="Grigoriev I.V."/>
            <person name="Spatafora J.W."/>
            <person name="Berbee M.L."/>
        </authorList>
    </citation>
    <scope>NUCLEOTIDE SEQUENCE [LARGE SCALE GENOMIC DNA]</scope>
    <source>
        <strain evidence="13 14">JEL478</strain>
    </source>
</reference>
<evidence type="ECO:0000256" key="6">
    <source>
        <dbReference type="ARBA" id="ARBA00022705"/>
    </source>
</evidence>
<dbReference type="Pfam" id="PF18018">
    <property type="entry name" value="DNA_pol_D_N"/>
    <property type="match status" value="1"/>
</dbReference>
<keyword evidence="14" id="KW-1185">Reference proteome</keyword>
<evidence type="ECO:0000256" key="1">
    <source>
        <dbReference type="ARBA" id="ARBA00004123"/>
    </source>
</evidence>
<evidence type="ECO:0000256" key="9">
    <source>
        <dbReference type="ARBA" id="ARBA00049244"/>
    </source>
</evidence>
<dbReference type="PANTHER" id="PTHR10416">
    <property type="entry name" value="DNA POLYMERASE DELTA SUBUNIT 2"/>
    <property type="match status" value="1"/>
</dbReference>
<evidence type="ECO:0000256" key="10">
    <source>
        <dbReference type="SAM" id="MobiDB-lite"/>
    </source>
</evidence>
<gene>
    <name evidence="13" type="ORF">M427DRAFT_52608</name>
</gene>
<dbReference type="InterPro" id="IPR040663">
    <property type="entry name" value="DNA_pol_D_N"/>
</dbReference>
<feature type="compositionally biased region" description="Low complexity" evidence="10">
    <location>
        <begin position="13"/>
        <end position="23"/>
    </location>
</feature>
<dbReference type="AlphaFoldDB" id="A0A139ASK6"/>
<comment type="subcellular location">
    <subcellularLocation>
        <location evidence="1">Nucleus</location>
    </subcellularLocation>
</comment>
<evidence type="ECO:0000256" key="5">
    <source>
        <dbReference type="ARBA" id="ARBA00022695"/>
    </source>
</evidence>
<dbReference type="GO" id="GO:0003887">
    <property type="term" value="F:DNA-directed DNA polymerase activity"/>
    <property type="evidence" value="ECO:0007669"/>
    <property type="project" value="UniProtKB-KW"/>
</dbReference>
<feature type="domain" description="DNA polymerase delta subunit OB-fold" evidence="12">
    <location>
        <begin position="113"/>
        <end position="252"/>
    </location>
</feature>
<dbReference type="GO" id="GO:0003677">
    <property type="term" value="F:DNA binding"/>
    <property type="evidence" value="ECO:0007669"/>
    <property type="project" value="InterPro"/>
</dbReference>
<evidence type="ECO:0000259" key="12">
    <source>
        <dbReference type="Pfam" id="PF18018"/>
    </source>
</evidence>